<protein>
    <recommendedName>
        <fullName evidence="5">HTH lysR-type domain-containing protein</fullName>
    </recommendedName>
</protein>
<comment type="caution">
    <text evidence="6">The sequence shown here is derived from an EMBL/GenBank/DDBJ whole genome shotgun (WGS) entry which is preliminary data.</text>
</comment>
<dbReference type="PROSITE" id="PS50931">
    <property type="entry name" value="HTH_LYSR"/>
    <property type="match status" value="1"/>
</dbReference>
<dbReference type="GO" id="GO:0003677">
    <property type="term" value="F:DNA binding"/>
    <property type="evidence" value="ECO:0007669"/>
    <property type="project" value="UniProtKB-KW"/>
</dbReference>
<accession>A0A3S0NEH5</accession>
<evidence type="ECO:0000256" key="2">
    <source>
        <dbReference type="ARBA" id="ARBA00023015"/>
    </source>
</evidence>
<dbReference type="InterPro" id="IPR036390">
    <property type="entry name" value="WH_DNA-bd_sf"/>
</dbReference>
<feature type="domain" description="HTH lysR-type" evidence="5">
    <location>
        <begin position="1"/>
        <end position="27"/>
    </location>
</feature>
<comment type="similarity">
    <text evidence="1">Belongs to the LysR transcriptional regulatory family.</text>
</comment>
<keyword evidence="3" id="KW-0238">DNA-binding</keyword>
<dbReference type="InterPro" id="IPR005119">
    <property type="entry name" value="LysR_subst-bd"/>
</dbReference>
<proteinExistence type="inferred from homology"/>
<name>A0A3S0NEH5_9GAMM</name>
<dbReference type="SUPFAM" id="SSF53850">
    <property type="entry name" value="Periplasmic binding protein-like II"/>
    <property type="match status" value="1"/>
</dbReference>
<dbReference type="AlphaFoldDB" id="A0A3S0NEH5"/>
<evidence type="ECO:0000256" key="3">
    <source>
        <dbReference type="ARBA" id="ARBA00023125"/>
    </source>
</evidence>
<keyword evidence="4" id="KW-0804">Transcription</keyword>
<dbReference type="InterPro" id="IPR000847">
    <property type="entry name" value="LysR_HTH_N"/>
</dbReference>
<sequence length="283" mass="31342">MSQQVRALEAYLETALFRRERDEVALTRQGEQLQERVNAALSYLVDAVQTVSATKHSDLSLAANTAVSHLWLSPAMHAFWRRHPAASIHSRLVTSDHSSDLVADDIDIAILYDSPPRQGGYWCRCSKCLFPSRHRLIWIGTVANSGARGIVRASLARLRAHRAQLGQLGPLVRRHGHGGGARARSGVQQLLPAAGCRRAWPGVALGTRHLVDARLAAGTLERLAASGEHGCHYTCRRHHVGDPEVERFTAWLLGWNPLSAKRPGSWIFECSFKINHPGRVTFR</sequence>
<dbReference type="SUPFAM" id="SSF46785">
    <property type="entry name" value="Winged helix' DNA-binding domain"/>
    <property type="match status" value="1"/>
</dbReference>
<dbReference type="GO" id="GO:0003700">
    <property type="term" value="F:DNA-binding transcription factor activity"/>
    <property type="evidence" value="ECO:0007669"/>
    <property type="project" value="InterPro"/>
</dbReference>
<gene>
    <name evidence="6" type="ORF">DSL92_07780</name>
</gene>
<dbReference type="Gene3D" id="1.10.10.10">
    <property type="entry name" value="Winged helix-like DNA-binding domain superfamily/Winged helix DNA-binding domain"/>
    <property type="match status" value="1"/>
</dbReference>
<evidence type="ECO:0000259" key="5">
    <source>
        <dbReference type="PROSITE" id="PS50931"/>
    </source>
</evidence>
<dbReference type="PANTHER" id="PTHR30537">
    <property type="entry name" value="HTH-TYPE TRANSCRIPTIONAL REGULATOR"/>
    <property type="match status" value="1"/>
</dbReference>
<dbReference type="PANTHER" id="PTHR30537:SF5">
    <property type="entry name" value="HTH-TYPE TRANSCRIPTIONAL ACTIVATOR TTDR-RELATED"/>
    <property type="match status" value="1"/>
</dbReference>
<dbReference type="Pfam" id="PF03466">
    <property type="entry name" value="LysR_substrate"/>
    <property type="match status" value="1"/>
</dbReference>
<evidence type="ECO:0000256" key="4">
    <source>
        <dbReference type="ARBA" id="ARBA00023163"/>
    </source>
</evidence>
<keyword evidence="2" id="KW-0805">Transcription regulation</keyword>
<dbReference type="InterPro" id="IPR036388">
    <property type="entry name" value="WH-like_DNA-bd_sf"/>
</dbReference>
<evidence type="ECO:0000256" key="1">
    <source>
        <dbReference type="ARBA" id="ARBA00009437"/>
    </source>
</evidence>
<organism evidence="6">
    <name type="scientific">Billgrantia gudaonensis</name>
    <dbReference type="NCBI Taxonomy" id="376427"/>
    <lineage>
        <taxon>Bacteria</taxon>
        <taxon>Pseudomonadati</taxon>
        <taxon>Pseudomonadota</taxon>
        <taxon>Gammaproteobacteria</taxon>
        <taxon>Oceanospirillales</taxon>
        <taxon>Halomonadaceae</taxon>
        <taxon>Billgrantia</taxon>
    </lineage>
</organism>
<dbReference type="EMBL" id="RXHI01000024">
    <property type="protein sequence ID" value="RUA22113.1"/>
    <property type="molecule type" value="Genomic_DNA"/>
</dbReference>
<reference evidence="6" key="1">
    <citation type="submission" date="2018-12" db="EMBL/GenBank/DDBJ databases">
        <authorList>
            <person name="Jadhav K."/>
            <person name="Kushwaha B."/>
            <person name="Jadhav I."/>
        </authorList>
    </citation>
    <scope>NUCLEOTIDE SEQUENCE [LARGE SCALE GENOMIC DNA]</scope>
    <source>
        <strain evidence="6">SBS 10</strain>
    </source>
</reference>
<evidence type="ECO:0000313" key="6">
    <source>
        <dbReference type="EMBL" id="RUA22113.1"/>
    </source>
</evidence>
<dbReference type="InterPro" id="IPR058163">
    <property type="entry name" value="LysR-type_TF_proteobact-type"/>
</dbReference>
<dbReference type="Gene3D" id="3.40.190.10">
    <property type="entry name" value="Periplasmic binding protein-like II"/>
    <property type="match status" value="2"/>
</dbReference>